<keyword evidence="7 9" id="KW-0949">S-adenosyl-L-methionine</keyword>
<evidence type="ECO:0000256" key="5">
    <source>
        <dbReference type="ARBA" id="ARBA00022603"/>
    </source>
</evidence>
<feature type="coiled-coil region" evidence="10">
    <location>
        <begin position="239"/>
        <end position="266"/>
    </location>
</feature>
<reference evidence="12 13" key="1">
    <citation type="submission" date="2014-07" db="EMBL/GenBank/DDBJ databases">
        <title>Genomic and transcriptomic analysis on Apis cerana provide comprehensive insights into honey bee biology.</title>
        <authorList>
            <person name="Diao Q."/>
            <person name="Sun L."/>
            <person name="Zheng H."/>
            <person name="Zheng H."/>
            <person name="Xu S."/>
            <person name="Wang S."/>
            <person name="Zeng Z."/>
            <person name="Hu F."/>
            <person name="Su S."/>
            <person name="Wu J."/>
        </authorList>
    </citation>
    <scope>NUCLEOTIDE SEQUENCE [LARGE SCALE GENOMIC DNA]</scope>
    <source>
        <tissue evidence="12">Pupae without intestine</tissue>
    </source>
</reference>
<evidence type="ECO:0000256" key="1">
    <source>
        <dbReference type="ARBA" id="ARBA00004006"/>
    </source>
</evidence>
<evidence type="ECO:0000256" key="9">
    <source>
        <dbReference type="PIRSR" id="PIRSR036432-1"/>
    </source>
</evidence>
<evidence type="ECO:0000313" key="13">
    <source>
        <dbReference type="Proteomes" id="UP000242457"/>
    </source>
</evidence>
<comment type="similarity">
    <text evidence="3">Belongs to the diphthine synthase family.</text>
</comment>
<dbReference type="GO" id="GO:0141133">
    <property type="term" value="F:diphthine methyl ester synthase activity"/>
    <property type="evidence" value="ECO:0007669"/>
    <property type="project" value="UniProtKB-EC"/>
</dbReference>
<dbReference type="PANTHER" id="PTHR10882:SF0">
    <property type="entry name" value="DIPHTHINE METHYL ESTER SYNTHASE"/>
    <property type="match status" value="1"/>
</dbReference>
<dbReference type="PANTHER" id="PTHR10882">
    <property type="entry name" value="DIPHTHINE SYNTHASE"/>
    <property type="match status" value="1"/>
</dbReference>
<dbReference type="Gene3D" id="3.30.950.10">
    <property type="entry name" value="Methyltransferase, Cobalt-precorrin-4 Transmethylase, Domain 2"/>
    <property type="match status" value="1"/>
</dbReference>
<gene>
    <name evidence="12" type="ORF">APICC_07946</name>
</gene>
<dbReference type="EMBL" id="KZ288322">
    <property type="protein sequence ID" value="PBC28232.1"/>
    <property type="molecule type" value="Genomic_DNA"/>
</dbReference>
<organism evidence="12 13">
    <name type="scientific">Apis cerana cerana</name>
    <name type="common">Oriental honeybee</name>
    <dbReference type="NCBI Taxonomy" id="94128"/>
    <lineage>
        <taxon>Eukaryota</taxon>
        <taxon>Metazoa</taxon>
        <taxon>Ecdysozoa</taxon>
        <taxon>Arthropoda</taxon>
        <taxon>Hexapoda</taxon>
        <taxon>Insecta</taxon>
        <taxon>Pterygota</taxon>
        <taxon>Neoptera</taxon>
        <taxon>Endopterygota</taxon>
        <taxon>Hymenoptera</taxon>
        <taxon>Apocrita</taxon>
        <taxon>Aculeata</taxon>
        <taxon>Apoidea</taxon>
        <taxon>Anthophila</taxon>
        <taxon>Apidae</taxon>
        <taxon>Apis</taxon>
    </lineage>
</organism>
<dbReference type="Gene3D" id="3.40.1010.10">
    <property type="entry name" value="Cobalt-precorrin-4 Transmethylase, Domain 1"/>
    <property type="match status" value="1"/>
</dbReference>
<feature type="binding site" evidence="9">
    <location>
        <begin position="160"/>
        <end position="161"/>
    </location>
    <ligand>
        <name>S-adenosyl-L-methionine</name>
        <dbReference type="ChEBI" id="CHEBI:59789"/>
    </ligand>
</feature>
<sequence>MFYVYTSRKLATILLNVVPITNPVETQQITKKKPKRVLFGSGRMAPEAVVVLDRRCLGDATDVTVKGLEIIRMSDRVYLESYTSILSIDLKDLERFYGCSILEADRELVENNADEILPKDEKENVAFLVVGDPFGATTHSDLILRARAKNIKVKVIHNCSILTAIGCAGLQLYRFGETVSIPYWSMDWQPNSFYDKIISNRKRDLHTLCLLDIKIKEPTIESISKKKREYMPTRFMSVSEAVTQLLKIMEEKMEENKEEMVLLNKSSLAIGLARIGWDNQRIVACSLERMASTDLGPPLHSLIIPATNLHPLESEFMSLYMYE</sequence>
<keyword evidence="10" id="KW-0175">Coiled coil</keyword>
<feature type="binding site" evidence="9">
    <location>
        <position position="300"/>
    </location>
    <ligand>
        <name>S-adenosyl-L-methionine</name>
        <dbReference type="ChEBI" id="CHEBI:59789"/>
    </ligand>
</feature>
<feature type="binding site" evidence="9">
    <location>
        <position position="132"/>
    </location>
    <ligand>
        <name>S-adenosyl-L-methionine</name>
        <dbReference type="ChEBI" id="CHEBI:59789"/>
    </ligand>
</feature>
<comment type="function">
    <text evidence="1">S-adenosyl-L-methionine-dependent methyltransferase that catalyzes four methylations of the modified target histidine residue in translation elongation factor 2 (EF-2), to form an intermediate called diphthine methyl ester. The four successive methylation reactions represent the second step of diphthamide biosynthesis.</text>
</comment>
<dbReference type="AlphaFoldDB" id="A0A2A3EAB6"/>
<dbReference type="OrthoDB" id="2516at2759"/>
<dbReference type="FunFam" id="3.30.950.10:FF:000004">
    <property type="entry name" value="Diphthine synthase putative"/>
    <property type="match status" value="1"/>
</dbReference>
<evidence type="ECO:0000256" key="4">
    <source>
        <dbReference type="ARBA" id="ARBA00011927"/>
    </source>
</evidence>
<dbReference type="Pfam" id="PF00590">
    <property type="entry name" value="TP_methylase"/>
    <property type="match status" value="1"/>
</dbReference>
<dbReference type="InterPro" id="IPR035996">
    <property type="entry name" value="4pyrrol_Methylase_sf"/>
</dbReference>
<evidence type="ECO:0000259" key="11">
    <source>
        <dbReference type="Pfam" id="PF00590"/>
    </source>
</evidence>
<proteinExistence type="inferred from homology"/>
<dbReference type="UniPathway" id="UPA00559"/>
<protein>
    <recommendedName>
        <fullName evidence="4">diphthine methyl ester synthase</fullName>
        <ecNumber evidence="4">2.1.1.314</ecNumber>
    </recommendedName>
</protein>
<evidence type="ECO:0000256" key="3">
    <source>
        <dbReference type="ARBA" id="ARBA00006729"/>
    </source>
</evidence>
<evidence type="ECO:0000256" key="6">
    <source>
        <dbReference type="ARBA" id="ARBA00022679"/>
    </source>
</evidence>
<dbReference type="GO" id="GO:0017183">
    <property type="term" value="P:protein histidyl modification to diphthamide"/>
    <property type="evidence" value="ECO:0007669"/>
    <property type="project" value="UniProtKB-UniPathway"/>
</dbReference>
<dbReference type="EC" id="2.1.1.314" evidence="4"/>
<keyword evidence="6" id="KW-0808">Transferase</keyword>
<dbReference type="InterPro" id="IPR014777">
    <property type="entry name" value="4pyrrole_Mease_sub1"/>
</dbReference>
<feature type="domain" description="Tetrapyrrole methylase" evidence="11">
    <location>
        <begin position="58"/>
        <end position="289"/>
    </location>
</feature>
<keyword evidence="13" id="KW-1185">Reference proteome</keyword>
<dbReference type="SUPFAM" id="SSF53790">
    <property type="entry name" value="Tetrapyrrole methylase"/>
    <property type="match status" value="1"/>
</dbReference>
<name>A0A2A3EAB6_APICC</name>
<keyword evidence="5" id="KW-0489">Methyltransferase</keyword>
<dbReference type="NCBIfam" id="TIGR00522">
    <property type="entry name" value="dph5"/>
    <property type="match status" value="1"/>
</dbReference>
<dbReference type="PIRSF" id="PIRSF036432">
    <property type="entry name" value="Diphthine_synth"/>
    <property type="match status" value="1"/>
</dbReference>
<comment type="catalytic activity">
    <reaction evidence="8">
        <text>2-[(3S)-amino-3-carboxypropyl]-L-histidyl-[translation elongation factor 2] + 4 S-adenosyl-L-methionine = diphthine methyl ester-[translation elongation factor 2] + 4 S-adenosyl-L-homocysteine + 3 H(+)</text>
        <dbReference type="Rhea" id="RHEA:42652"/>
        <dbReference type="Rhea" id="RHEA-COMP:9749"/>
        <dbReference type="Rhea" id="RHEA-COMP:10173"/>
        <dbReference type="ChEBI" id="CHEBI:15378"/>
        <dbReference type="ChEBI" id="CHEBI:57856"/>
        <dbReference type="ChEBI" id="CHEBI:59789"/>
        <dbReference type="ChEBI" id="CHEBI:73995"/>
        <dbReference type="ChEBI" id="CHEBI:79005"/>
        <dbReference type="EC" id="2.1.1.314"/>
    </reaction>
</comment>
<dbReference type="CDD" id="cd11647">
    <property type="entry name" value="DHP5_DphB"/>
    <property type="match status" value="1"/>
</dbReference>
<feature type="binding site" evidence="9">
    <location>
        <position position="135"/>
    </location>
    <ligand>
        <name>S-adenosyl-L-methionine</name>
        <dbReference type="ChEBI" id="CHEBI:59789"/>
    </ligand>
</feature>
<dbReference type="InterPro" id="IPR004551">
    <property type="entry name" value="Dphthn_synthase"/>
</dbReference>
<evidence type="ECO:0000313" key="12">
    <source>
        <dbReference type="EMBL" id="PBC28232.1"/>
    </source>
</evidence>
<dbReference type="Proteomes" id="UP000242457">
    <property type="component" value="Unassembled WGS sequence"/>
</dbReference>
<comment type="pathway">
    <text evidence="2">Protein modification; peptidyl-diphthamide biosynthesis.</text>
</comment>
<dbReference type="InterPro" id="IPR014776">
    <property type="entry name" value="4pyrrole_Mease_sub2"/>
</dbReference>
<evidence type="ECO:0000256" key="7">
    <source>
        <dbReference type="ARBA" id="ARBA00022691"/>
    </source>
</evidence>
<feature type="binding site" evidence="9">
    <location>
        <position position="211"/>
    </location>
    <ligand>
        <name>S-adenosyl-L-methionine</name>
        <dbReference type="ChEBI" id="CHEBI:59789"/>
    </ligand>
</feature>
<dbReference type="GO" id="GO:0032259">
    <property type="term" value="P:methylation"/>
    <property type="evidence" value="ECO:0007669"/>
    <property type="project" value="UniProtKB-KW"/>
</dbReference>
<evidence type="ECO:0000256" key="2">
    <source>
        <dbReference type="ARBA" id="ARBA00005156"/>
    </source>
</evidence>
<dbReference type="InterPro" id="IPR000878">
    <property type="entry name" value="4pyrrol_Mease"/>
</dbReference>
<accession>A0A2A3EAB6</accession>
<evidence type="ECO:0000256" key="10">
    <source>
        <dbReference type="SAM" id="Coils"/>
    </source>
</evidence>
<dbReference type="STRING" id="94128.A0A2A3EAB6"/>
<evidence type="ECO:0000256" key="8">
    <source>
        <dbReference type="ARBA" id="ARBA00048752"/>
    </source>
</evidence>